<dbReference type="RefSeq" id="WP_149923956.1">
    <property type="nucleotide sequence ID" value="NZ_CAXKYC010000002.1"/>
</dbReference>
<dbReference type="EMBL" id="JARFID010000005">
    <property type="protein sequence ID" value="MDE8693878.1"/>
    <property type="molecule type" value="Genomic_DNA"/>
</dbReference>
<protein>
    <recommendedName>
        <fullName evidence="3">Aminoglycoside phosphotransferase domain-containing protein</fullName>
    </recommendedName>
</protein>
<sequence length="367" mass="43818">MQVDSILERFLIKGTGKHLYRFSNADGKTWLMPAHNMQVAMNLYQPSGRNGKMVKALFPWLYRLPFVLKVIHAKSVYFDINDELKRLFYQLFHEAEIDFSIFCGTPCVHQKITMQISKDKRILGYCKVTDSENIATLFKSEAHILKELDRKGLKETPVCMFCGETTDGIKLFVQSTVKTRNSQVVHKWTALHEDFLDRLYKSTHQLITFEQSDYYRTLTDLQLHIEWLPQEVDVTLVTTVINRVLSQYQKQEMDFSAYHADFTPWNMFMENRQLFVFDWEYAQLTYPPKLDKYHFFTQTAYFEKHWSVSQIIEYINSENGKWIDREMYLLYLLEIISRFAIREKGNINREMVKSFRIWISLLKYLQE</sequence>
<gene>
    <name evidence="1" type="ORF">PZH42_07155</name>
</gene>
<reference evidence="1" key="1">
    <citation type="submission" date="2023-03" db="EMBL/GenBank/DDBJ databases">
        <title>DFI Biobank Strains.</title>
        <authorList>
            <person name="Mostad J."/>
            <person name="Paddock L."/>
            <person name="Medina S."/>
            <person name="Waligurski E."/>
            <person name="Barat B."/>
            <person name="Smith R."/>
            <person name="Burgo V."/>
            <person name="Metcalfe C."/>
            <person name="Woodson C."/>
            <person name="Sundararajan A."/>
            <person name="Ramaswamy R."/>
            <person name="Lin H."/>
            <person name="Pamer E.G."/>
        </authorList>
    </citation>
    <scope>NUCLEOTIDE SEQUENCE</scope>
    <source>
        <strain evidence="1">DFI.9.5</strain>
    </source>
</reference>
<accession>A0AAW6LZ97</accession>
<dbReference type="SUPFAM" id="SSF56112">
    <property type="entry name" value="Protein kinase-like (PK-like)"/>
    <property type="match status" value="1"/>
</dbReference>
<evidence type="ECO:0000313" key="1">
    <source>
        <dbReference type="EMBL" id="MDE8693878.1"/>
    </source>
</evidence>
<evidence type="ECO:0000313" key="2">
    <source>
        <dbReference type="Proteomes" id="UP001221924"/>
    </source>
</evidence>
<proteinExistence type="predicted"/>
<comment type="caution">
    <text evidence="1">The sequence shown here is derived from an EMBL/GenBank/DDBJ whole genome shotgun (WGS) entry which is preliminary data.</text>
</comment>
<evidence type="ECO:0008006" key="3">
    <source>
        <dbReference type="Google" id="ProtNLM"/>
    </source>
</evidence>
<dbReference type="AlphaFoldDB" id="A0AAW6LZ97"/>
<organism evidence="1 2">
    <name type="scientific">Bacteroides cellulosilyticus</name>
    <dbReference type="NCBI Taxonomy" id="246787"/>
    <lineage>
        <taxon>Bacteria</taxon>
        <taxon>Pseudomonadati</taxon>
        <taxon>Bacteroidota</taxon>
        <taxon>Bacteroidia</taxon>
        <taxon>Bacteroidales</taxon>
        <taxon>Bacteroidaceae</taxon>
        <taxon>Bacteroides</taxon>
    </lineage>
</organism>
<name>A0AAW6LZ97_9BACE</name>
<dbReference type="InterPro" id="IPR011009">
    <property type="entry name" value="Kinase-like_dom_sf"/>
</dbReference>
<dbReference type="Gene3D" id="3.90.1200.10">
    <property type="match status" value="1"/>
</dbReference>
<dbReference type="Proteomes" id="UP001221924">
    <property type="component" value="Unassembled WGS sequence"/>
</dbReference>